<reference evidence="8 9" key="1">
    <citation type="submission" date="2024-02" db="EMBL/GenBank/DDBJ databases">
        <title>De novo assembly and annotation of 12 fungi associated with fruit tree decline syndrome in Ontario, Canada.</title>
        <authorList>
            <person name="Sulman M."/>
            <person name="Ellouze W."/>
            <person name="Ilyukhin E."/>
        </authorList>
    </citation>
    <scope>NUCLEOTIDE SEQUENCE [LARGE SCALE GENOMIC DNA]</scope>
    <source>
        <strain evidence="8 9">M42-189</strain>
    </source>
</reference>
<dbReference type="EMBL" id="JAKJXO020000002">
    <property type="protein sequence ID" value="KAL1610321.1"/>
    <property type="molecule type" value="Genomic_DNA"/>
</dbReference>
<comment type="caution">
    <text evidence="8">The sequence shown here is derived from an EMBL/GenBank/DDBJ whole genome shotgun (WGS) entry which is preliminary data.</text>
</comment>
<dbReference type="Pfam" id="PF07690">
    <property type="entry name" value="MFS_1"/>
    <property type="match status" value="1"/>
</dbReference>
<feature type="transmembrane region" description="Helical" evidence="6">
    <location>
        <begin position="354"/>
        <end position="374"/>
    </location>
</feature>
<dbReference type="InterPro" id="IPR020846">
    <property type="entry name" value="MFS_dom"/>
</dbReference>
<feature type="transmembrane region" description="Helical" evidence="6">
    <location>
        <begin position="68"/>
        <end position="93"/>
    </location>
</feature>
<keyword evidence="4 6" id="KW-1133">Transmembrane helix</keyword>
<sequence length="526" mass="56454">MNSLVRVAEPIALTSIFPYAIKLVAHYGASESQAPFFAGILISAFSLAEACTGMYWGGLSDRIGRKPVLLMGCFGTISSLLVVGFSSSFWVALAGRVLGGILNGNIGVIQTMVGELVQNPRHEPKAYAVMPFVWSIGTILGREQTRPRPNGPFFTDIAASIGGYFAEPADNFPSFFSPTGTFAKFPYLLPNLLCTGLLIVAIVAGYVLLDETHPDMQPWSSQADLDATTAQTPLLPAQGAVANAPANLTAESYGTFGDVDAHHDDLWRVKSNGDWIEQESPSHEKVITKTVLTFVIALGIFTYHSMTYDHLLPIFLQDKRADDISSMTLSPNALGGGLGIPLQNVGIIMSINGLIQLFIQAAIFPIFATIFGVWRLLILVTIGHPIAYFIVPFLPLLPASLVYPGIYACLTIRSLTSIVAYPLLLIMVKEAAPAPNHLGKINGLAASTGAACRTMASPIAGLLYGISIDIRFTPLAWWASALVAIVGVLQIPCMSRAARKCNVSVNPALSQRRQSQVVHIIIEDDA</sequence>
<feature type="transmembrane region" description="Helical" evidence="6">
    <location>
        <begin position="472"/>
        <end position="491"/>
    </location>
</feature>
<protein>
    <recommendedName>
        <fullName evidence="7">Major facilitator superfamily (MFS) profile domain-containing protein</fullName>
    </recommendedName>
</protein>
<feature type="transmembrane region" description="Helical" evidence="6">
    <location>
        <begin position="36"/>
        <end position="56"/>
    </location>
</feature>
<dbReference type="InterPro" id="IPR036259">
    <property type="entry name" value="MFS_trans_sf"/>
</dbReference>
<feature type="transmembrane region" description="Helical" evidence="6">
    <location>
        <begin position="286"/>
        <end position="306"/>
    </location>
</feature>
<dbReference type="PANTHER" id="PTHR23504:SF2">
    <property type="entry name" value="TRANSPORTER, PUTATIVE (AFU_ORTHOLOGUE AFUA_8G04150)-RELATED"/>
    <property type="match status" value="1"/>
</dbReference>
<dbReference type="Proteomes" id="UP001521785">
    <property type="component" value="Unassembled WGS sequence"/>
</dbReference>
<name>A0ABR3S0W5_9PLEO</name>
<dbReference type="Gene3D" id="1.20.1250.20">
    <property type="entry name" value="MFS general substrate transporter like domains"/>
    <property type="match status" value="1"/>
</dbReference>
<dbReference type="InterPro" id="IPR011701">
    <property type="entry name" value="MFS"/>
</dbReference>
<keyword evidence="3 6" id="KW-0812">Transmembrane</keyword>
<evidence type="ECO:0000256" key="5">
    <source>
        <dbReference type="ARBA" id="ARBA00023136"/>
    </source>
</evidence>
<feature type="domain" description="Major facilitator superfamily (MFS) profile" evidence="7">
    <location>
        <begin position="1"/>
        <end position="499"/>
    </location>
</feature>
<keyword evidence="9" id="KW-1185">Reference proteome</keyword>
<keyword evidence="2" id="KW-0813">Transport</keyword>
<evidence type="ECO:0000256" key="6">
    <source>
        <dbReference type="SAM" id="Phobius"/>
    </source>
</evidence>
<evidence type="ECO:0000256" key="3">
    <source>
        <dbReference type="ARBA" id="ARBA00022692"/>
    </source>
</evidence>
<gene>
    <name evidence="8" type="ORF">SLS60_001987</name>
</gene>
<dbReference type="PROSITE" id="PS50850">
    <property type="entry name" value="MFS"/>
    <property type="match status" value="1"/>
</dbReference>
<evidence type="ECO:0000256" key="1">
    <source>
        <dbReference type="ARBA" id="ARBA00004141"/>
    </source>
</evidence>
<evidence type="ECO:0000259" key="7">
    <source>
        <dbReference type="PROSITE" id="PS50850"/>
    </source>
</evidence>
<accession>A0ABR3S0W5</accession>
<dbReference type="PANTHER" id="PTHR23504">
    <property type="entry name" value="MAJOR FACILITATOR SUPERFAMILY DOMAIN-CONTAINING PROTEIN 10"/>
    <property type="match status" value="1"/>
</dbReference>
<feature type="transmembrane region" description="Helical" evidence="6">
    <location>
        <begin position="386"/>
        <end position="406"/>
    </location>
</feature>
<feature type="transmembrane region" description="Helical" evidence="6">
    <location>
        <begin position="187"/>
        <end position="209"/>
    </location>
</feature>
<keyword evidence="5 6" id="KW-0472">Membrane</keyword>
<evidence type="ECO:0000313" key="8">
    <source>
        <dbReference type="EMBL" id="KAL1610321.1"/>
    </source>
</evidence>
<evidence type="ECO:0000313" key="9">
    <source>
        <dbReference type="Proteomes" id="UP001521785"/>
    </source>
</evidence>
<evidence type="ECO:0000256" key="2">
    <source>
        <dbReference type="ARBA" id="ARBA00022448"/>
    </source>
</evidence>
<evidence type="ECO:0000256" key="4">
    <source>
        <dbReference type="ARBA" id="ARBA00022989"/>
    </source>
</evidence>
<organism evidence="8 9">
    <name type="scientific">Paraconiothyrium brasiliense</name>
    <dbReference type="NCBI Taxonomy" id="300254"/>
    <lineage>
        <taxon>Eukaryota</taxon>
        <taxon>Fungi</taxon>
        <taxon>Dikarya</taxon>
        <taxon>Ascomycota</taxon>
        <taxon>Pezizomycotina</taxon>
        <taxon>Dothideomycetes</taxon>
        <taxon>Pleosporomycetidae</taxon>
        <taxon>Pleosporales</taxon>
        <taxon>Massarineae</taxon>
        <taxon>Didymosphaeriaceae</taxon>
        <taxon>Paraconiothyrium</taxon>
    </lineage>
</organism>
<comment type="subcellular location">
    <subcellularLocation>
        <location evidence="1">Membrane</location>
        <topology evidence="1">Multi-pass membrane protein</topology>
    </subcellularLocation>
</comment>
<dbReference type="SUPFAM" id="SSF103473">
    <property type="entry name" value="MFS general substrate transporter"/>
    <property type="match status" value="1"/>
</dbReference>
<proteinExistence type="predicted"/>